<dbReference type="CDD" id="cd02440">
    <property type="entry name" value="AdoMet_MTases"/>
    <property type="match status" value="1"/>
</dbReference>
<dbReference type="GO" id="GO:0008168">
    <property type="term" value="F:methyltransferase activity"/>
    <property type="evidence" value="ECO:0007669"/>
    <property type="project" value="UniProtKB-KW"/>
</dbReference>
<proteinExistence type="predicted"/>
<dbReference type="EMBL" id="CP128400">
    <property type="protein sequence ID" value="WJW68045.1"/>
    <property type="molecule type" value="Genomic_DNA"/>
</dbReference>
<keyword evidence="6" id="KW-1185">Reference proteome</keyword>
<evidence type="ECO:0000259" key="2">
    <source>
        <dbReference type="Pfam" id="PF13649"/>
    </source>
</evidence>
<keyword evidence="3" id="KW-0489">Methyltransferase</keyword>
<dbReference type="Gene3D" id="3.40.50.150">
    <property type="entry name" value="Vaccinia Virus protein VP39"/>
    <property type="match status" value="1"/>
</dbReference>
<evidence type="ECO:0000256" key="1">
    <source>
        <dbReference type="ARBA" id="ARBA00022679"/>
    </source>
</evidence>
<evidence type="ECO:0000313" key="3">
    <source>
        <dbReference type="EMBL" id="NWJ48104.1"/>
    </source>
</evidence>
<dbReference type="EMBL" id="JACATZ010000003">
    <property type="protein sequence ID" value="NWJ48104.1"/>
    <property type="molecule type" value="Genomic_DNA"/>
</dbReference>
<gene>
    <name evidence="3" type="ORF">HXX08_19790</name>
    <name evidence="4" type="ORF">OZ401_003640</name>
</gene>
<feature type="domain" description="Methyltransferase" evidence="2">
    <location>
        <begin position="47"/>
        <end position="142"/>
    </location>
</feature>
<sequence length="263" mass="30178">MSESRAGTSVNPYDNIAEYYDTKYARFDADLDFYVEMVRRAGANARVLELACGSGRVTLPLLEAGYRVAGLDASEKMLEIARNKAIGFKETARFFPADMRNFELGEQFDFIFIALNSFQHLLSQPEQIDCLNAARKHLAPAGLFILDIQNPEIKEQYPADGRLELDSEFQNPKNGNLVQVFLSATAEPAMQQRHYRYIFDEIEADNSLRRTVTSFNLRYIYRYEAELLLDKSGFSIEDLYGSYEFDEYHAGSEKLIYVCRRKA</sequence>
<organism evidence="3 5">
    <name type="scientific">Candidatus Chlorohelix allophototropha</name>
    <dbReference type="NCBI Taxonomy" id="3003348"/>
    <lineage>
        <taxon>Bacteria</taxon>
        <taxon>Bacillati</taxon>
        <taxon>Chloroflexota</taxon>
        <taxon>Chloroflexia</taxon>
        <taxon>Candidatus Chloroheliales</taxon>
        <taxon>Candidatus Chloroheliaceae</taxon>
        <taxon>Candidatus Chlorohelix</taxon>
    </lineage>
</organism>
<evidence type="ECO:0000313" key="6">
    <source>
        <dbReference type="Proteomes" id="UP001431572"/>
    </source>
</evidence>
<reference evidence="4" key="2">
    <citation type="journal article" date="2024" name="Nature">
        <title>Anoxygenic phototroph of the Chloroflexota uses a type I reaction centre.</title>
        <authorList>
            <person name="Tsuji J.M."/>
            <person name="Shaw N.A."/>
            <person name="Nagashima S."/>
            <person name="Venkiteswaran J.J."/>
            <person name="Schiff S.L."/>
            <person name="Watanabe T."/>
            <person name="Fukui M."/>
            <person name="Hanada S."/>
            <person name="Tank M."/>
            <person name="Neufeld J.D."/>
        </authorList>
    </citation>
    <scope>NUCLEOTIDE SEQUENCE</scope>
    <source>
        <strain evidence="4">L227-S17</strain>
    </source>
</reference>
<dbReference type="Proteomes" id="UP000521676">
    <property type="component" value="Unassembled WGS sequence"/>
</dbReference>
<name>A0A8T7M7P5_9CHLR</name>
<dbReference type="Proteomes" id="UP001431572">
    <property type="component" value="Chromosome 2"/>
</dbReference>
<dbReference type="InterPro" id="IPR041698">
    <property type="entry name" value="Methyltransf_25"/>
</dbReference>
<keyword evidence="1" id="KW-0808">Transferase</keyword>
<evidence type="ECO:0000313" key="4">
    <source>
        <dbReference type="EMBL" id="WJW68045.1"/>
    </source>
</evidence>
<dbReference type="GO" id="GO:0032259">
    <property type="term" value="P:methylation"/>
    <property type="evidence" value="ECO:0007669"/>
    <property type="project" value="UniProtKB-KW"/>
</dbReference>
<protein>
    <submittedName>
        <fullName evidence="3">Class I SAM-dependent methyltransferase</fullName>
    </submittedName>
</protein>
<reference evidence="3 5" key="1">
    <citation type="submission" date="2020-06" db="EMBL/GenBank/DDBJ databases">
        <title>Anoxygenic phototrophic Chloroflexota member uses a Type I reaction center.</title>
        <authorList>
            <person name="Tsuji J.M."/>
            <person name="Shaw N.A."/>
            <person name="Nagashima S."/>
            <person name="Venkiteswaran J."/>
            <person name="Schiff S.L."/>
            <person name="Hanada S."/>
            <person name="Tank M."/>
            <person name="Neufeld J.D."/>
        </authorList>
    </citation>
    <scope>NUCLEOTIDE SEQUENCE [LARGE SCALE GENOMIC DNA]</scope>
    <source>
        <strain evidence="3">L227-S17</strain>
    </source>
</reference>
<accession>A0A8T7M7P5</accession>
<evidence type="ECO:0000313" key="5">
    <source>
        <dbReference type="Proteomes" id="UP000521676"/>
    </source>
</evidence>
<dbReference type="InterPro" id="IPR029063">
    <property type="entry name" value="SAM-dependent_MTases_sf"/>
</dbReference>
<dbReference type="SUPFAM" id="SSF53335">
    <property type="entry name" value="S-adenosyl-L-methionine-dependent methyltransferases"/>
    <property type="match status" value="1"/>
</dbReference>
<dbReference type="AlphaFoldDB" id="A0A8T7M7P5"/>
<dbReference type="RefSeq" id="WP_341469949.1">
    <property type="nucleotide sequence ID" value="NZ_CP128400.1"/>
</dbReference>
<dbReference type="Pfam" id="PF13649">
    <property type="entry name" value="Methyltransf_25"/>
    <property type="match status" value="1"/>
</dbReference>
<dbReference type="Gene3D" id="2.20.25.110">
    <property type="entry name" value="S-adenosyl-L-methionine-dependent methyltransferases"/>
    <property type="match status" value="1"/>
</dbReference>
<dbReference type="PANTHER" id="PTHR43861">
    <property type="entry name" value="TRANS-ACONITATE 2-METHYLTRANSFERASE-RELATED"/>
    <property type="match status" value="1"/>
</dbReference>